<dbReference type="InterPro" id="IPR015943">
    <property type="entry name" value="WD40/YVTN_repeat-like_dom_sf"/>
</dbReference>
<evidence type="ECO:0000313" key="2">
    <source>
        <dbReference type="EMBL" id="SSD58396.1"/>
    </source>
</evidence>
<dbReference type="Pfam" id="PF12234">
    <property type="entry name" value="Rav1p_C"/>
    <property type="match status" value="1"/>
</dbReference>
<gene>
    <name evidence="2" type="ORF">SCODWIG_00157</name>
</gene>
<dbReference type="GO" id="GO:0043291">
    <property type="term" value="C:RAVE complex"/>
    <property type="evidence" value="ECO:0007669"/>
    <property type="project" value="TreeGrafter"/>
</dbReference>
<dbReference type="GO" id="GO:0007035">
    <property type="term" value="P:vacuolar acidification"/>
    <property type="evidence" value="ECO:0007669"/>
    <property type="project" value="TreeGrafter"/>
</dbReference>
<name>A0A376B129_9ASCO</name>
<dbReference type="EMBL" id="UFAJ01000010">
    <property type="protein sequence ID" value="SSD58396.1"/>
    <property type="molecule type" value="Genomic_DNA"/>
</dbReference>
<dbReference type="Proteomes" id="UP000262825">
    <property type="component" value="Unassembled WGS sequence"/>
</dbReference>
<dbReference type="SUPFAM" id="SSF50978">
    <property type="entry name" value="WD40 repeat-like"/>
    <property type="match status" value="2"/>
</dbReference>
<dbReference type="InterPro" id="IPR022033">
    <property type="entry name" value="Rav1p_C"/>
</dbReference>
<dbReference type="PANTHER" id="PTHR13950">
    <property type="entry name" value="RABCONNECTIN-RELATED"/>
    <property type="match status" value="1"/>
</dbReference>
<evidence type="ECO:0000259" key="1">
    <source>
        <dbReference type="Pfam" id="PF12234"/>
    </source>
</evidence>
<reference evidence="3" key="1">
    <citation type="submission" date="2018-06" db="EMBL/GenBank/DDBJ databases">
        <authorList>
            <person name="Guldener U."/>
        </authorList>
    </citation>
    <scope>NUCLEOTIDE SEQUENCE [LARGE SCALE GENOMIC DNA]</scope>
    <source>
        <strain evidence="3">UTAD17</strain>
    </source>
</reference>
<sequence>MVLTFLPGQPNNTQETVCQENWQGHTILTYCSGNNLIILTKNFENLQTIYLEKDCNCVDINRNNGFIAIGADNQVLIYKPLTSIFPREKQQKWVFCCKIFHDDSKVNCLKWSEVEGQNELVIGSTYLSLWRIDDVFGAYKPVLLWTKNQPCPVYRVDITQDSQLISSMGKYDSTVKIWKRISIGSDVSLFDLTILPHQKQTNSSEGETPVYVTSFRWKRLEDFKLESSYVLYTLTTGGNFLVWAIYNNVDNNKIIERWGSFILEPTHEFVIVLDNRVLKKAIHNTNTSDFVLTASPNAELNIYELKNLSLNPPKLMTINRIGTKKISKPSFVENPEFIYYPEPQLYENTNLLSIVVHDVHGVIRHSLLHPKELINSNTSEEIVLESGTDKGLLEVGLLKHKFTGHYKSIQKLVRSSGGDSVLSITRYKEENCLWIPQTLNGCVSLRKSKILSTESPILNAVVLEKGSIIVLLLANFKLQIWNCGENLSSKKALLTCEYELELKEEVPLVMANAPEKVHNKNRHFVVLVYKNGTTVAFKVQNFQLAPIKSDNLISNEKDEEIYLISSIDPVSHQHNSERSIFSMVTKEGLVKCFKSYFEINESQDPAWHLKWLQTSTLNTGLENVSQIRGSSIDKMACVDKSQKEFSIWDLKRGVLEYKETFSDKIKDIDWTSTPQEQSIVSIGFENYSLMYTQLRYDYTNDHPSYATLQKIDLTAYTTHPIGDSTWLCDGTFILATGNQIFIKDKILDIENDSIARQSIGSRKLKSNDLFHLCSVLNGTLPVYHPQFVVQAIFNGKINLVKEIYLRLFVQIRELEWKSKDIINLDSLLGMQFDKFTISDDSQYKFNSDEYEEPYNKFNQDLVDLLSEKLSKVPLPYVTRHQQMTLITVLDSLMEIDKLGSSIDEFGINFIVSMKLFQGHKQVQKTLTMRDVSWALHCNQKDILLSLMNGPRLTLERAKEYKLAYWIRQEDLLQKFEEIARIEFSKDDKRDPNSCMIYYLALKKKHIIIGLWKICAGHPEQRKMLNFLNNDFREERWRKAALKNAYVLLSKHRFLLAACFFLLADALKDCATVLIRQCNNLDLAIATCRVYEGDNGPVLSFILKTYVLADAIISNDRWNSSFVYWKLMQKDLSIRSLIQFPSKFKENAALIKDKCLLVNKSFLVEDPALLILYRKLKETNVKYLAGILDIEENLEYSLVQKVCEIYQRMGCDFLALDLVENWKFINKSEFLVAKNGARGDINGKSNFIFNSRTNILKPSIFDKFNMQNDTASHLHAVSYDSPSILSQYDGNNMSTSNEISDSCNTSKPRNVLDDFSEPTHNNSLNISTIPAPKSLLDDFNDVKPKPPLNDFTTNKVKLEPEKAPVANNKPRNLLDDFM</sequence>
<keyword evidence="3" id="KW-1185">Reference proteome</keyword>
<dbReference type="InterPro" id="IPR052208">
    <property type="entry name" value="DmX-like/RAVE_component"/>
</dbReference>
<dbReference type="VEuPathDB" id="FungiDB:SCODWIG_00157"/>
<dbReference type="Gene3D" id="2.130.10.10">
    <property type="entry name" value="YVTN repeat-like/Quinoprotein amine dehydrogenase"/>
    <property type="match status" value="1"/>
</dbReference>
<evidence type="ECO:0000313" key="3">
    <source>
        <dbReference type="Proteomes" id="UP000262825"/>
    </source>
</evidence>
<accession>A0A376B129</accession>
<dbReference type="InterPro" id="IPR036322">
    <property type="entry name" value="WD40_repeat_dom_sf"/>
</dbReference>
<feature type="domain" description="RAVE complex protein Rav1 C-terminal" evidence="1">
    <location>
        <begin position="607"/>
        <end position="1217"/>
    </location>
</feature>
<dbReference type="PANTHER" id="PTHR13950:SF9">
    <property type="entry name" value="RABCONNECTIN-3A"/>
    <property type="match status" value="1"/>
</dbReference>
<protein>
    <submittedName>
        <fullName evidence="2">Related to Regulator of V-ATPase in vacuolar membrane protein 1</fullName>
    </submittedName>
</protein>
<organism evidence="2 3">
    <name type="scientific">Saccharomycodes ludwigii</name>
    <dbReference type="NCBI Taxonomy" id="36035"/>
    <lineage>
        <taxon>Eukaryota</taxon>
        <taxon>Fungi</taxon>
        <taxon>Dikarya</taxon>
        <taxon>Ascomycota</taxon>
        <taxon>Saccharomycotina</taxon>
        <taxon>Saccharomycetes</taxon>
        <taxon>Saccharomycodales</taxon>
        <taxon>Saccharomycodaceae</taxon>
        <taxon>Saccharomycodes</taxon>
    </lineage>
</organism>
<proteinExistence type="predicted"/>